<protein>
    <submittedName>
        <fullName evidence="2">Uncharacterized protein</fullName>
    </submittedName>
</protein>
<evidence type="ECO:0000256" key="1">
    <source>
        <dbReference type="SAM" id="MobiDB-lite"/>
    </source>
</evidence>
<feature type="compositionally biased region" description="Basic and acidic residues" evidence="1">
    <location>
        <begin position="1"/>
        <end position="16"/>
    </location>
</feature>
<sequence>MSSREAKDIEGGKPKGETNPIASQSGIKRVPRLRGACSVDRADTISRVRGVRLQGVFGHPQVEGQGMVAVSGTGDSRAKRGSPRSRVMGVAVSSYDHQSKNFNQRYEVDLAAIFNADSFQHLNLDEAAKACRPPPHRRAPPPVLPATHGHGGSARLGQSGSRSHDPEFAQVYGQAATRSAPWSNVPECGPLSDNRVEVIDQLVSQSLPDLRIPRLQRHAEASPWARTQIPAAVQCSGQPTHPASSRGFNLTSAMYLRIQPRRSDVPEDSTSQQPSLSICWYIRLLSLQL</sequence>
<organism evidence="2 3">
    <name type="scientific">Coprinellus micaceus</name>
    <name type="common">Glistening ink-cap mushroom</name>
    <name type="synonym">Coprinus micaceus</name>
    <dbReference type="NCBI Taxonomy" id="71717"/>
    <lineage>
        <taxon>Eukaryota</taxon>
        <taxon>Fungi</taxon>
        <taxon>Dikarya</taxon>
        <taxon>Basidiomycota</taxon>
        <taxon>Agaricomycotina</taxon>
        <taxon>Agaricomycetes</taxon>
        <taxon>Agaricomycetidae</taxon>
        <taxon>Agaricales</taxon>
        <taxon>Agaricineae</taxon>
        <taxon>Psathyrellaceae</taxon>
        <taxon>Coprinellus</taxon>
    </lineage>
</organism>
<name>A0A4Y7SP81_COPMI</name>
<evidence type="ECO:0000313" key="3">
    <source>
        <dbReference type="Proteomes" id="UP000298030"/>
    </source>
</evidence>
<feature type="region of interest" description="Disordered" evidence="1">
    <location>
        <begin position="130"/>
        <end position="166"/>
    </location>
</feature>
<feature type="region of interest" description="Disordered" evidence="1">
    <location>
        <begin position="1"/>
        <end position="29"/>
    </location>
</feature>
<dbReference type="AlphaFoldDB" id="A0A4Y7SP81"/>
<accession>A0A4Y7SP81</accession>
<proteinExistence type="predicted"/>
<reference evidence="2 3" key="1">
    <citation type="journal article" date="2019" name="Nat. Ecol. Evol.">
        <title>Megaphylogeny resolves global patterns of mushroom evolution.</title>
        <authorList>
            <person name="Varga T."/>
            <person name="Krizsan K."/>
            <person name="Foldi C."/>
            <person name="Dima B."/>
            <person name="Sanchez-Garcia M."/>
            <person name="Sanchez-Ramirez S."/>
            <person name="Szollosi G.J."/>
            <person name="Szarkandi J.G."/>
            <person name="Papp V."/>
            <person name="Albert L."/>
            <person name="Andreopoulos W."/>
            <person name="Angelini C."/>
            <person name="Antonin V."/>
            <person name="Barry K.W."/>
            <person name="Bougher N.L."/>
            <person name="Buchanan P."/>
            <person name="Buyck B."/>
            <person name="Bense V."/>
            <person name="Catcheside P."/>
            <person name="Chovatia M."/>
            <person name="Cooper J."/>
            <person name="Damon W."/>
            <person name="Desjardin D."/>
            <person name="Finy P."/>
            <person name="Geml J."/>
            <person name="Haridas S."/>
            <person name="Hughes K."/>
            <person name="Justo A."/>
            <person name="Karasinski D."/>
            <person name="Kautmanova I."/>
            <person name="Kiss B."/>
            <person name="Kocsube S."/>
            <person name="Kotiranta H."/>
            <person name="LaButti K.M."/>
            <person name="Lechner B.E."/>
            <person name="Liimatainen K."/>
            <person name="Lipzen A."/>
            <person name="Lukacs Z."/>
            <person name="Mihaltcheva S."/>
            <person name="Morgado L.N."/>
            <person name="Niskanen T."/>
            <person name="Noordeloos M.E."/>
            <person name="Ohm R.A."/>
            <person name="Ortiz-Santana B."/>
            <person name="Ovrebo C."/>
            <person name="Racz N."/>
            <person name="Riley R."/>
            <person name="Savchenko A."/>
            <person name="Shiryaev A."/>
            <person name="Soop K."/>
            <person name="Spirin V."/>
            <person name="Szebenyi C."/>
            <person name="Tomsovsky M."/>
            <person name="Tulloss R.E."/>
            <person name="Uehling J."/>
            <person name="Grigoriev I.V."/>
            <person name="Vagvolgyi C."/>
            <person name="Papp T."/>
            <person name="Martin F.M."/>
            <person name="Miettinen O."/>
            <person name="Hibbett D.S."/>
            <person name="Nagy L.G."/>
        </authorList>
    </citation>
    <scope>NUCLEOTIDE SEQUENCE [LARGE SCALE GENOMIC DNA]</scope>
    <source>
        <strain evidence="2 3">FP101781</strain>
    </source>
</reference>
<evidence type="ECO:0000313" key="2">
    <source>
        <dbReference type="EMBL" id="TEB23666.1"/>
    </source>
</evidence>
<comment type="caution">
    <text evidence="2">The sequence shown here is derived from an EMBL/GenBank/DDBJ whole genome shotgun (WGS) entry which is preliminary data.</text>
</comment>
<keyword evidence="3" id="KW-1185">Reference proteome</keyword>
<dbReference type="Proteomes" id="UP000298030">
    <property type="component" value="Unassembled WGS sequence"/>
</dbReference>
<gene>
    <name evidence="2" type="ORF">FA13DRAFT_1715214</name>
</gene>
<dbReference type="EMBL" id="QPFP01000075">
    <property type="protein sequence ID" value="TEB23666.1"/>
    <property type="molecule type" value="Genomic_DNA"/>
</dbReference>